<accession>A0A4Z2EZV9</accession>
<protein>
    <submittedName>
        <fullName evidence="2">Uncharacterized protein</fullName>
    </submittedName>
</protein>
<dbReference type="Proteomes" id="UP000314294">
    <property type="component" value="Unassembled WGS sequence"/>
</dbReference>
<dbReference type="EMBL" id="SRLO01002012">
    <property type="protein sequence ID" value="TNN34233.1"/>
    <property type="molecule type" value="Genomic_DNA"/>
</dbReference>
<keyword evidence="3" id="KW-1185">Reference proteome</keyword>
<sequence length="177" mass="19774">MRAEFPVNSTNETLRSAPLVSLPGRATLEEVRMSDGACSEDGSRPRLVLFARWGIAVTTSSTLPVDSPAALEAMQVKLPESFRDVTLMSRLPLGKTNVLKRIEIVNSTVRRSMAAGINSKPVLEQRMASDGERLWHMQRLGHGWPRHAAASSSRENHSRSMMLHRERGNWKTEGEER</sequence>
<comment type="caution">
    <text evidence="2">The sequence shown here is derived from an EMBL/GenBank/DDBJ whole genome shotgun (WGS) entry which is preliminary data.</text>
</comment>
<feature type="region of interest" description="Disordered" evidence="1">
    <location>
        <begin position="146"/>
        <end position="177"/>
    </location>
</feature>
<reference evidence="2 3" key="1">
    <citation type="submission" date="2019-03" db="EMBL/GenBank/DDBJ databases">
        <title>First draft genome of Liparis tanakae, snailfish: a comprehensive survey of snailfish specific genes.</title>
        <authorList>
            <person name="Kim W."/>
            <person name="Song I."/>
            <person name="Jeong J.-H."/>
            <person name="Kim D."/>
            <person name="Kim S."/>
            <person name="Ryu S."/>
            <person name="Song J.Y."/>
            <person name="Lee S.K."/>
        </authorList>
    </citation>
    <scope>NUCLEOTIDE SEQUENCE [LARGE SCALE GENOMIC DNA]</scope>
    <source>
        <tissue evidence="2">Muscle</tissue>
    </source>
</reference>
<evidence type="ECO:0000256" key="1">
    <source>
        <dbReference type="SAM" id="MobiDB-lite"/>
    </source>
</evidence>
<evidence type="ECO:0000313" key="3">
    <source>
        <dbReference type="Proteomes" id="UP000314294"/>
    </source>
</evidence>
<organism evidence="2 3">
    <name type="scientific">Liparis tanakae</name>
    <name type="common">Tanaka's snailfish</name>
    <dbReference type="NCBI Taxonomy" id="230148"/>
    <lineage>
        <taxon>Eukaryota</taxon>
        <taxon>Metazoa</taxon>
        <taxon>Chordata</taxon>
        <taxon>Craniata</taxon>
        <taxon>Vertebrata</taxon>
        <taxon>Euteleostomi</taxon>
        <taxon>Actinopterygii</taxon>
        <taxon>Neopterygii</taxon>
        <taxon>Teleostei</taxon>
        <taxon>Neoteleostei</taxon>
        <taxon>Acanthomorphata</taxon>
        <taxon>Eupercaria</taxon>
        <taxon>Perciformes</taxon>
        <taxon>Cottioidei</taxon>
        <taxon>Cottales</taxon>
        <taxon>Liparidae</taxon>
        <taxon>Liparis</taxon>
    </lineage>
</organism>
<feature type="compositionally biased region" description="Basic and acidic residues" evidence="1">
    <location>
        <begin position="154"/>
        <end position="177"/>
    </location>
</feature>
<proteinExistence type="predicted"/>
<gene>
    <name evidence="2" type="ORF">EYF80_055606</name>
</gene>
<evidence type="ECO:0000313" key="2">
    <source>
        <dbReference type="EMBL" id="TNN34233.1"/>
    </source>
</evidence>
<dbReference type="AlphaFoldDB" id="A0A4Z2EZV9"/>
<name>A0A4Z2EZV9_9TELE</name>